<feature type="signal peptide" evidence="1">
    <location>
        <begin position="1"/>
        <end position="18"/>
    </location>
</feature>
<comment type="caution">
    <text evidence="2">The sequence shown here is derived from an EMBL/GenBank/DDBJ whole genome shotgun (WGS) entry which is preliminary data.</text>
</comment>
<protein>
    <submittedName>
        <fullName evidence="2">TolC family protein</fullName>
    </submittedName>
</protein>
<proteinExistence type="predicted"/>
<dbReference type="Gene3D" id="1.20.1600.10">
    <property type="entry name" value="Outer membrane efflux proteins (OEP)"/>
    <property type="match status" value="1"/>
</dbReference>
<dbReference type="Proteomes" id="UP001302274">
    <property type="component" value="Unassembled WGS sequence"/>
</dbReference>
<dbReference type="SUPFAM" id="SSF56954">
    <property type="entry name" value="Outer membrane efflux proteins (OEP)"/>
    <property type="match status" value="1"/>
</dbReference>
<reference evidence="2 3" key="1">
    <citation type="submission" date="2023-11" db="EMBL/GenBank/DDBJ databases">
        <title>A Novel Polar Bacteriovorax (B. antarcticus) Isolated from the Biocrust in Antarctica.</title>
        <authorList>
            <person name="Mun W."/>
            <person name="Choi S.Y."/>
            <person name="Mitchell R.J."/>
        </authorList>
    </citation>
    <scope>NUCLEOTIDE SEQUENCE [LARGE SCALE GENOMIC DNA]</scope>
    <source>
        <strain evidence="2 3">PP10</strain>
    </source>
</reference>
<evidence type="ECO:0000313" key="2">
    <source>
        <dbReference type="EMBL" id="MEA9355717.1"/>
    </source>
</evidence>
<name>A0ABU5VRP6_9BACT</name>
<gene>
    <name evidence="2" type="ORF">SHI21_05880</name>
</gene>
<dbReference type="EMBL" id="JAYGJQ010000001">
    <property type="protein sequence ID" value="MEA9355717.1"/>
    <property type="molecule type" value="Genomic_DNA"/>
</dbReference>
<dbReference type="RefSeq" id="WP_323575345.1">
    <property type="nucleotide sequence ID" value="NZ_JAYGJQ010000001.1"/>
</dbReference>
<organism evidence="2 3">
    <name type="scientific">Bacteriovorax antarcticus</name>
    <dbReference type="NCBI Taxonomy" id="3088717"/>
    <lineage>
        <taxon>Bacteria</taxon>
        <taxon>Pseudomonadati</taxon>
        <taxon>Bdellovibrionota</taxon>
        <taxon>Bacteriovoracia</taxon>
        <taxon>Bacteriovoracales</taxon>
        <taxon>Bacteriovoracaceae</taxon>
        <taxon>Bacteriovorax</taxon>
    </lineage>
</organism>
<evidence type="ECO:0000313" key="3">
    <source>
        <dbReference type="Proteomes" id="UP001302274"/>
    </source>
</evidence>
<accession>A0ABU5VRP6</accession>
<sequence>MKKLIALILVLSMGVASANVVSPLPTVVQSLDGMLQPSSARKTLTDMKAVANERNTDIDEAMENYIIAKKNVNVARAQFSPITSGHLLGVAMGIPYLWAPLAIDAVLSIPTKIYGVSKNKSLARSAEYNLYDARQQINNELAHLYYDILTHEVILKTIDLEMQILTYQEAKWIENKYSKDRLADQRKWILRLGMERVDIYKMYAAELAAIRTMISTTNGTAYELSQNSTELNKSIIDGLELEKLQNFSLRNSNKYKSSIHLNHAAEANVKQVKWSVISFSGLSFAYKRKVKEAKNEAKIAELRMESVAQEVKTNVLLQVSKLDSNLDVFENYNSVSNASIGIFEDTLQSYGLGQMSEDSVIETALGAIRDFRSKVVSHYIAWSSLDDFSTSANYDFAINPKFEEKAVQGQVELDPLYRLDEDSFTVKMKEGENLTIYLSSPKIGTVSSVDYTFNDETLGTKSSDIGKTNYAVYIVGKNAPADLSGVANVTLDNGHEFKVNFTIKK</sequence>
<keyword evidence="3" id="KW-1185">Reference proteome</keyword>
<feature type="chain" id="PRO_5045057646" evidence="1">
    <location>
        <begin position="19"/>
        <end position="505"/>
    </location>
</feature>
<evidence type="ECO:0000256" key="1">
    <source>
        <dbReference type="SAM" id="SignalP"/>
    </source>
</evidence>
<keyword evidence="1" id="KW-0732">Signal</keyword>